<dbReference type="GO" id="GO:0042601">
    <property type="term" value="C:endospore-forming forespore"/>
    <property type="evidence" value="ECO:0007669"/>
    <property type="project" value="TreeGrafter"/>
</dbReference>
<proteinExistence type="predicted"/>
<keyword evidence="2" id="KW-1185">Reference proteome</keyword>
<name>A0A512B6X4_9BACT</name>
<dbReference type="GO" id="GO:0051539">
    <property type="term" value="F:4 iron, 4 sulfur cluster binding"/>
    <property type="evidence" value="ECO:0007669"/>
    <property type="project" value="TreeGrafter"/>
</dbReference>
<reference evidence="1 2" key="1">
    <citation type="submission" date="2019-07" db="EMBL/GenBank/DDBJ databases">
        <title>Whole genome shotgun sequence of Segetibacter aerophilus NBRC 106135.</title>
        <authorList>
            <person name="Hosoyama A."/>
            <person name="Uohara A."/>
            <person name="Ohji S."/>
            <person name="Ichikawa N."/>
        </authorList>
    </citation>
    <scope>NUCLEOTIDE SEQUENCE [LARGE SCALE GENOMIC DNA]</scope>
    <source>
        <strain evidence="1 2">NBRC 106135</strain>
    </source>
</reference>
<sequence>MQISDTFLPTDIAISPEKPSKLWMPKRVLFTPDALDEPFGQKILERVNQYNLPVEILKNNRVTGLRGETERETYKLAKSTLAIVNASPSAFRLRPIPPSADYQFHLAEGCPAHCQYCYLAGSLQGPPAIRVFANLPLILNNTQNYKLPNKITSFEASCYTDPLSIEHLTGSLAETIEFFGKQSEKHLRFVTKFDAVDPLLHLEHNGNSRWRTSLNAPSVSRRLEGGTASISARIKALRKLALPRHEGGGNYPIGVVLAPIMPIENWQEEYGVLLDELRHQLDFPVNLTFELITHRFTPGSKQVLTEWYPNTSLEMDEATRAEKRNKFGGTKYVYTKDTMKEMKQFFYGEINKKFPEAEILYWT</sequence>
<protein>
    <submittedName>
        <fullName evidence="1">Spore photoproduct lyase</fullName>
    </submittedName>
</protein>
<gene>
    <name evidence="1" type="ORF">SAE01_01940</name>
</gene>
<evidence type="ECO:0000313" key="1">
    <source>
        <dbReference type="EMBL" id="GEO07698.1"/>
    </source>
</evidence>
<dbReference type="Pfam" id="PF20903">
    <property type="entry name" value="SPL"/>
    <property type="match status" value="1"/>
</dbReference>
<accession>A0A512B6X4</accession>
<dbReference type="CDD" id="cd01335">
    <property type="entry name" value="Radical_SAM"/>
    <property type="match status" value="1"/>
</dbReference>
<dbReference type="RefSeq" id="WP_147201660.1">
    <property type="nucleotide sequence ID" value="NZ_BJYT01000001.1"/>
</dbReference>
<dbReference type="AlphaFoldDB" id="A0A512B6X4"/>
<dbReference type="EMBL" id="BJYT01000001">
    <property type="protein sequence ID" value="GEO07698.1"/>
    <property type="molecule type" value="Genomic_DNA"/>
</dbReference>
<dbReference type="Proteomes" id="UP000321513">
    <property type="component" value="Unassembled WGS sequence"/>
</dbReference>
<evidence type="ECO:0000313" key="2">
    <source>
        <dbReference type="Proteomes" id="UP000321513"/>
    </source>
</evidence>
<dbReference type="OrthoDB" id="9787095at2"/>
<dbReference type="PANTHER" id="PTHR37822:SF2">
    <property type="entry name" value="SPORE PHOTOPRODUCT LYASE"/>
    <property type="match status" value="1"/>
</dbReference>
<dbReference type="PANTHER" id="PTHR37822">
    <property type="entry name" value="SPORE PHOTOPRODUCT LYASE-RELATED"/>
    <property type="match status" value="1"/>
</dbReference>
<dbReference type="Gene3D" id="3.40.50.12110">
    <property type="match status" value="1"/>
</dbReference>
<organism evidence="1 2">
    <name type="scientific">Segetibacter aerophilus</name>
    <dbReference type="NCBI Taxonomy" id="670293"/>
    <lineage>
        <taxon>Bacteria</taxon>
        <taxon>Pseudomonadati</taxon>
        <taxon>Bacteroidota</taxon>
        <taxon>Chitinophagia</taxon>
        <taxon>Chitinophagales</taxon>
        <taxon>Chitinophagaceae</taxon>
        <taxon>Segetibacter</taxon>
    </lineage>
</organism>
<dbReference type="GO" id="GO:0003913">
    <property type="term" value="F:DNA photolyase activity"/>
    <property type="evidence" value="ECO:0007669"/>
    <property type="project" value="TreeGrafter"/>
</dbReference>
<keyword evidence="1" id="KW-0456">Lyase</keyword>
<comment type="caution">
    <text evidence="1">The sequence shown here is derived from an EMBL/GenBank/DDBJ whole genome shotgun (WGS) entry which is preliminary data.</text>
</comment>
<dbReference type="InterPro" id="IPR049539">
    <property type="entry name" value="SPL"/>
</dbReference>
<dbReference type="GO" id="GO:1904047">
    <property type="term" value="F:S-adenosyl-L-methionine binding"/>
    <property type="evidence" value="ECO:0007669"/>
    <property type="project" value="TreeGrafter"/>
</dbReference>
<dbReference type="Gene3D" id="3.80.30.30">
    <property type="match status" value="1"/>
</dbReference>